<protein>
    <recommendedName>
        <fullName evidence="3">DNA-binding protein</fullName>
    </recommendedName>
</protein>
<dbReference type="InterPro" id="IPR003772">
    <property type="entry name" value="YceD"/>
</dbReference>
<comment type="caution">
    <text evidence="1">The sequence shown here is derived from an EMBL/GenBank/DDBJ whole genome shotgun (WGS) entry which is preliminary data.</text>
</comment>
<organism evidence="1 2">
    <name type="scientific">Glutamicibacter nicotianae</name>
    <name type="common">Arthrobacter nicotianae</name>
    <dbReference type="NCBI Taxonomy" id="37929"/>
    <lineage>
        <taxon>Bacteria</taxon>
        <taxon>Bacillati</taxon>
        <taxon>Actinomycetota</taxon>
        <taxon>Actinomycetes</taxon>
        <taxon>Micrococcales</taxon>
        <taxon>Micrococcaceae</taxon>
        <taxon>Glutamicibacter</taxon>
    </lineage>
</organism>
<sequence length="216" mass="23937">MSDYVSIGVIISEKRSDRSPHGELDRNSPLVFSTRELGRSPGSMKTLKEQVPAPTDVGNALIGIRGGSELDLDLRFEAVHEGILVSGTATAQIAGECGRCLEPIEYDFEADIQELFYYEESEEFEDDDDMDQYWVVGDLIDIDPVLRSAVVTALPFQPVCREDCLGLCSECGISLNDDPQHDHEILDPRWAALAQLSDIVAEDATNDKTSDKREEK</sequence>
<gene>
    <name evidence="1" type="ORF">ANI01nite_04110</name>
</gene>
<reference evidence="1 2" key="1">
    <citation type="submission" date="2019-06" db="EMBL/GenBank/DDBJ databases">
        <title>Whole genome shotgun sequence of Glutamicibacter nicotianae NBRC 14234.</title>
        <authorList>
            <person name="Hosoyama A."/>
            <person name="Uohara A."/>
            <person name="Ohji S."/>
            <person name="Ichikawa N."/>
        </authorList>
    </citation>
    <scope>NUCLEOTIDE SEQUENCE [LARGE SCALE GENOMIC DNA]</scope>
    <source>
        <strain evidence="1 2">NBRC 14234</strain>
    </source>
</reference>
<evidence type="ECO:0000313" key="1">
    <source>
        <dbReference type="EMBL" id="GEC11208.1"/>
    </source>
</evidence>
<keyword evidence="2" id="KW-1185">Reference proteome</keyword>
<dbReference type="Proteomes" id="UP000316242">
    <property type="component" value="Unassembled WGS sequence"/>
</dbReference>
<evidence type="ECO:0008006" key="3">
    <source>
        <dbReference type="Google" id="ProtNLM"/>
    </source>
</evidence>
<proteinExistence type="predicted"/>
<name>A0ABQ0RHA5_GLUNI</name>
<dbReference type="PANTHER" id="PTHR34374">
    <property type="entry name" value="LARGE RIBOSOMAL RNA SUBUNIT ACCUMULATION PROTEIN YCED HOMOLOG 1, CHLOROPLASTIC"/>
    <property type="match status" value="1"/>
</dbReference>
<dbReference type="Pfam" id="PF02620">
    <property type="entry name" value="YceD"/>
    <property type="match status" value="1"/>
</dbReference>
<evidence type="ECO:0000313" key="2">
    <source>
        <dbReference type="Proteomes" id="UP000316242"/>
    </source>
</evidence>
<accession>A0ABQ0RHA5</accession>
<dbReference type="PANTHER" id="PTHR34374:SF1">
    <property type="entry name" value="LARGE RIBOSOMAL RNA SUBUNIT ACCUMULATION PROTEIN YCED HOMOLOG 1, CHLOROPLASTIC"/>
    <property type="match status" value="1"/>
</dbReference>
<dbReference type="EMBL" id="BJNE01000001">
    <property type="protein sequence ID" value="GEC11208.1"/>
    <property type="molecule type" value="Genomic_DNA"/>
</dbReference>